<proteinExistence type="predicted"/>
<dbReference type="RefSeq" id="WP_094568837.1">
    <property type="nucleotide sequence ID" value="NZ_CP022743.1"/>
</dbReference>
<feature type="domain" description="DinB-like" evidence="1">
    <location>
        <begin position="30"/>
        <end position="163"/>
    </location>
</feature>
<dbReference type="AlphaFoldDB" id="A0A223NQY1"/>
<dbReference type="KEGG" id="muc:MuYL_0303"/>
<dbReference type="Proteomes" id="UP000215002">
    <property type="component" value="Chromosome"/>
</dbReference>
<gene>
    <name evidence="2" type="ORF">MuYL_0303</name>
</gene>
<dbReference type="Gene3D" id="1.20.120.450">
    <property type="entry name" value="dinb family like domain"/>
    <property type="match status" value="1"/>
</dbReference>
<dbReference type="Pfam" id="PF12867">
    <property type="entry name" value="DinB_2"/>
    <property type="match status" value="1"/>
</dbReference>
<evidence type="ECO:0000313" key="2">
    <source>
        <dbReference type="EMBL" id="ASU32206.1"/>
    </source>
</evidence>
<keyword evidence="3" id="KW-1185">Reference proteome</keyword>
<organism evidence="2 3">
    <name type="scientific">Mucilaginibacter xinganensis</name>
    <dbReference type="NCBI Taxonomy" id="1234841"/>
    <lineage>
        <taxon>Bacteria</taxon>
        <taxon>Pseudomonadati</taxon>
        <taxon>Bacteroidota</taxon>
        <taxon>Sphingobacteriia</taxon>
        <taxon>Sphingobacteriales</taxon>
        <taxon>Sphingobacteriaceae</taxon>
        <taxon>Mucilaginibacter</taxon>
    </lineage>
</organism>
<dbReference type="InterPro" id="IPR034660">
    <property type="entry name" value="DinB/YfiT-like"/>
</dbReference>
<dbReference type="EMBL" id="CP022743">
    <property type="protein sequence ID" value="ASU32206.1"/>
    <property type="molecule type" value="Genomic_DNA"/>
</dbReference>
<dbReference type="InterPro" id="IPR024775">
    <property type="entry name" value="DinB-like"/>
</dbReference>
<dbReference type="SUPFAM" id="SSF109854">
    <property type="entry name" value="DinB/YfiT-like putative metalloenzymes"/>
    <property type="match status" value="1"/>
</dbReference>
<accession>A0A223NQY1</accession>
<protein>
    <submittedName>
        <fullName evidence="2">Damage-inducible protein DinB</fullName>
    </submittedName>
</protein>
<dbReference type="OrthoDB" id="9793216at2"/>
<evidence type="ECO:0000259" key="1">
    <source>
        <dbReference type="Pfam" id="PF12867"/>
    </source>
</evidence>
<sequence length="169" mass="19326">MIKRPNPDEYSEFAARYVNLVGDGPILEILERQKEESHNLFTSLSAEKAAYAYADGKWTIKQIVGHMADTERVFAYRALVFSRESITLPGFDQDVYMEQATFNSRPLEDLANELKTVRESSLYLLRSLTEQQSTQKGIASGSPFSVRAYAYMLAGHELHHINILKERYL</sequence>
<name>A0A223NQY1_9SPHI</name>
<reference evidence="2 3" key="1">
    <citation type="submission" date="2017-08" db="EMBL/GenBank/DDBJ databases">
        <title>Complete genome sequence of Mucilaginibacter sp. strain BJC16-A31.</title>
        <authorList>
            <consortium name="Henan University of Science and Technology"/>
            <person name="You X."/>
        </authorList>
    </citation>
    <scope>NUCLEOTIDE SEQUENCE [LARGE SCALE GENOMIC DNA]</scope>
    <source>
        <strain evidence="2 3">BJC16-A31</strain>
    </source>
</reference>
<evidence type="ECO:0000313" key="3">
    <source>
        <dbReference type="Proteomes" id="UP000215002"/>
    </source>
</evidence>